<reference evidence="2" key="1">
    <citation type="journal article" date="2019" name="Int. J. Syst. Evol. Microbiol.">
        <title>The Global Catalogue of Microorganisms (GCM) 10K type strain sequencing project: providing services to taxonomists for standard genome sequencing and annotation.</title>
        <authorList>
            <consortium name="The Broad Institute Genomics Platform"/>
            <consortium name="The Broad Institute Genome Sequencing Center for Infectious Disease"/>
            <person name="Wu L."/>
            <person name="Ma J."/>
        </authorList>
    </citation>
    <scope>NUCLEOTIDE SEQUENCE [LARGE SCALE GENOMIC DNA]</scope>
    <source>
        <strain evidence="2">CGMCC 4.7677</strain>
    </source>
</reference>
<dbReference type="Proteomes" id="UP000605897">
    <property type="component" value="Unassembled WGS sequence"/>
</dbReference>
<name>A0ABQ3IF90_9PSEU</name>
<keyword evidence="2" id="KW-1185">Reference proteome</keyword>
<evidence type="ECO:0008006" key="3">
    <source>
        <dbReference type="Google" id="ProtNLM"/>
    </source>
</evidence>
<gene>
    <name evidence="1" type="ORF">GCM10017786_07630</name>
</gene>
<protein>
    <recommendedName>
        <fullName evidence="3">SpoVT-AbrB domain-containing protein</fullName>
    </recommendedName>
</protein>
<dbReference type="EMBL" id="BNAU01000001">
    <property type="protein sequence ID" value="GHE80075.1"/>
    <property type="molecule type" value="Genomic_DNA"/>
</dbReference>
<accession>A0ABQ3IF90</accession>
<organism evidence="1 2">
    <name type="scientific">Amycolatopsis deserti</name>
    <dbReference type="NCBI Taxonomy" id="185696"/>
    <lineage>
        <taxon>Bacteria</taxon>
        <taxon>Bacillati</taxon>
        <taxon>Actinomycetota</taxon>
        <taxon>Actinomycetes</taxon>
        <taxon>Pseudonocardiales</taxon>
        <taxon>Pseudonocardiaceae</taxon>
        <taxon>Amycolatopsis</taxon>
    </lineage>
</organism>
<evidence type="ECO:0000313" key="1">
    <source>
        <dbReference type="EMBL" id="GHE80075.1"/>
    </source>
</evidence>
<evidence type="ECO:0000313" key="2">
    <source>
        <dbReference type="Proteomes" id="UP000605897"/>
    </source>
</evidence>
<proteinExistence type="predicted"/>
<sequence>MYGMAAVDCRGRVADRAVLTALSWTPDTRLDIREAHGLLLIRHDDHGVFSVTKKGHLRLPATVRHRCCLLPGDRVLLATHPQRDLLIVHPPAALDDSLVQRHTQVLDGDPT</sequence>
<comment type="caution">
    <text evidence="1">The sequence shown here is derived from an EMBL/GenBank/DDBJ whole genome shotgun (WGS) entry which is preliminary data.</text>
</comment>